<feature type="compositionally biased region" description="Basic residues" evidence="1">
    <location>
        <begin position="16"/>
        <end position="25"/>
    </location>
</feature>
<evidence type="ECO:0008006" key="4">
    <source>
        <dbReference type="Google" id="ProtNLM"/>
    </source>
</evidence>
<evidence type="ECO:0000313" key="3">
    <source>
        <dbReference type="Proteomes" id="UP000198976"/>
    </source>
</evidence>
<evidence type="ECO:0000313" key="2">
    <source>
        <dbReference type="EMBL" id="SDT85772.1"/>
    </source>
</evidence>
<keyword evidence="3" id="KW-1185">Reference proteome</keyword>
<reference evidence="2 3" key="1">
    <citation type="submission" date="2016-10" db="EMBL/GenBank/DDBJ databases">
        <authorList>
            <person name="Varghese N."/>
            <person name="Submissions S."/>
        </authorList>
    </citation>
    <scope>NUCLEOTIDE SEQUENCE [LARGE SCALE GENOMIC DNA]</scope>
    <source>
        <strain evidence="2 3">DSM 9169</strain>
    </source>
</reference>
<proteinExistence type="predicted"/>
<organism evidence="2 3">
    <name type="scientific">Schaalia radingae</name>
    <dbReference type="NCBI Taxonomy" id="131110"/>
    <lineage>
        <taxon>Bacteria</taxon>
        <taxon>Bacillati</taxon>
        <taxon>Actinomycetota</taxon>
        <taxon>Actinomycetes</taxon>
        <taxon>Actinomycetales</taxon>
        <taxon>Actinomycetaceae</taxon>
        <taxon>Schaalia</taxon>
    </lineage>
</organism>
<evidence type="ECO:0000256" key="1">
    <source>
        <dbReference type="SAM" id="MobiDB-lite"/>
    </source>
</evidence>
<dbReference type="EMBL" id="LT629792">
    <property type="protein sequence ID" value="SDT85772.1"/>
    <property type="molecule type" value="Genomic_DNA"/>
</dbReference>
<feature type="region of interest" description="Disordered" evidence="1">
    <location>
        <begin position="1"/>
        <end position="34"/>
    </location>
</feature>
<feature type="region of interest" description="Disordered" evidence="1">
    <location>
        <begin position="79"/>
        <end position="102"/>
    </location>
</feature>
<gene>
    <name evidence="2" type="ORF">SAMN04489714_0156</name>
</gene>
<dbReference type="Proteomes" id="UP000198976">
    <property type="component" value="Chromosome I"/>
</dbReference>
<accession>A0ABY0V4Y1</accession>
<name>A0ABY0V4Y1_9ACTO</name>
<protein>
    <recommendedName>
        <fullName evidence="4">Terminase small subunit</fullName>
    </recommendedName>
</protein>
<feature type="compositionally biased region" description="Acidic residues" evidence="1">
    <location>
        <begin position="93"/>
        <end position="102"/>
    </location>
</feature>
<sequence length="102" mass="11267">MSGMKVVGGMDIEPPKRKHRSKRKMTVTQAASDGSTRELLVAMRDRVARAVENPDTPARDLAALTKRLMDIAREIKAIDTQDTAEAGGRIDTRDEEFDPSTI</sequence>